<dbReference type="EMBL" id="CP013695">
    <property type="protein sequence ID" value="ALU30782.1"/>
    <property type="molecule type" value="Genomic_DNA"/>
</dbReference>
<feature type="transmembrane region" description="Helical" evidence="1">
    <location>
        <begin position="73"/>
        <end position="94"/>
    </location>
</feature>
<proteinExistence type="predicted"/>
<keyword evidence="1" id="KW-1133">Transmembrane helix</keyword>
<feature type="transmembrane region" description="Helical" evidence="1">
    <location>
        <begin position="256"/>
        <end position="274"/>
    </location>
</feature>
<dbReference type="PANTHER" id="PTHR23520:SF5">
    <property type="entry name" value="TRANSPORTER, PUTATIVE (AFU_ORTHOLOGUE AFUA_3G04000)-RELATED"/>
    <property type="match status" value="1"/>
</dbReference>
<protein>
    <submittedName>
        <fullName evidence="3">MFS transporter</fullName>
    </submittedName>
</protein>
<dbReference type="RefSeq" id="WP_011278597.1">
    <property type="nucleotide sequence ID" value="NZ_BHWZ01000004.1"/>
</dbReference>
<dbReference type="PROSITE" id="PS50850">
    <property type="entry name" value="MFS"/>
    <property type="match status" value="1"/>
</dbReference>
<dbReference type="InterPro" id="IPR036259">
    <property type="entry name" value="MFS_trans_sf"/>
</dbReference>
<dbReference type="PaxDb" id="1435377-SUSAZ_08515"/>
<dbReference type="Pfam" id="PF07690">
    <property type="entry name" value="MFS_1"/>
    <property type="match status" value="1"/>
</dbReference>
<keyword evidence="1" id="KW-0812">Transmembrane</keyword>
<feature type="domain" description="Major facilitator superfamily (MFS) profile" evidence="2">
    <location>
        <begin position="1"/>
        <end position="400"/>
    </location>
</feature>
<reference evidence="5 6" key="1">
    <citation type="submission" date="2015-12" db="EMBL/GenBank/DDBJ databases">
        <title>A stable core within a dynamic pangenome in Sulfolobus acidocaldarius.</title>
        <authorList>
            <person name="Anderson R."/>
            <person name="Kouris A."/>
            <person name="Seward C."/>
            <person name="Campbell K."/>
            <person name="Whitaker R."/>
        </authorList>
    </citation>
    <scope>NUCLEOTIDE SEQUENCE [LARGE SCALE GENOMIC DNA]</scope>
    <source>
        <strain evidence="3 6">GG12-C01-09</strain>
        <strain evidence="4 5">NG05B_CO5_07</strain>
    </source>
</reference>
<feature type="transmembrane region" description="Helical" evidence="1">
    <location>
        <begin position="286"/>
        <end position="304"/>
    </location>
</feature>
<organism evidence="3 6">
    <name type="scientific">Sulfolobus acidocaldarius</name>
    <dbReference type="NCBI Taxonomy" id="2285"/>
    <lineage>
        <taxon>Archaea</taxon>
        <taxon>Thermoproteota</taxon>
        <taxon>Thermoprotei</taxon>
        <taxon>Sulfolobales</taxon>
        <taxon>Sulfolobaceae</taxon>
        <taxon>Sulfolobus</taxon>
    </lineage>
</organism>
<dbReference type="Proteomes" id="UP000065473">
    <property type="component" value="Chromosome"/>
</dbReference>
<dbReference type="PANTHER" id="PTHR23520">
    <property type="entry name" value="TRANSPORTER, PUTATIVE (AFU_ORTHOLOGUE AFUA_3G04000)-RELATED"/>
    <property type="match status" value="1"/>
</dbReference>
<dbReference type="Gene3D" id="1.20.1250.20">
    <property type="entry name" value="MFS general substrate transporter like domains"/>
    <property type="match status" value="2"/>
</dbReference>
<evidence type="ECO:0000313" key="5">
    <source>
        <dbReference type="Proteomes" id="UP000060043"/>
    </source>
</evidence>
<feature type="transmembrane region" description="Helical" evidence="1">
    <location>
        <begin position="223"/>
        <end position="244"/>
    </location>
</feature>
<dbReference type="OMA" id="CRVIFFA"/>
<gene>
    <name evidence="3" type="ORF">ATY89_09190</name>
    <name evidence="4" type="ORF">ATZ20_00600</name>
</gene>
<feature type="transmembrane region" description="Helical" evidence="1">
    <location>
        <begin position="141"/>
        <end position="162"/>
    </location>
</feature>
<dbReference type="EMBL" id="CP013694">
    <property type="protein sequence ID" value="ALU30092.1"/>
    <property type="molecule type" value="Genomic_DNA"/>
</dbReference>
<evidence type="ECO:0000313" key="6">
    <source>
        <dbReference type="Proteomes" id="UP000065473"/>
    </source>
</evidence>
<dbReference type="GO" id="GO:0022857">
    <property type="term" value="F:transmembrane transporter activity"/>
    <property type="evidence" value="ECO:0007669"/>
    <property type="project" value="InterPro"/>
</dbReference>
<feature type="transmembrane region" description="Helical" evidence="1">
    <location>
        <begin position="106"/>
        <end position="129"/>
    </location>
</feature>
<name>A0A0U3HH07_9CREN</name>
<feature type="transmembrane region" description="Helical" evidence="1">
    <location>
        <begin position="168"/>
        <end position="187"/>
    </location>
</feature>
<evidence type="ECO:0000313" key="3">
    <source>
        <dbReference type="EMBL" id="ALU30092.1"/>
    </source>
</evidence>
<dbReference type="InterPro" id="IPR011701">
    <property type="entry name" value="MFS"/>
</dbReference>
<dbReference type="Proteomes" id="UP000060043">
    <property type="component" value="Chromosome"/>
</dbReference>
<feature type="transmembrane region" description="Helical" evidence="1">
    <location>
        <begin position="44"/>
        <end position="61"/>
    </location>
</feature>
<dbReference type="OrthoDB" id="28454at2157"/>
<evidence type="ECO:0000256" key="1">
    <source>
        <dbReference type="SAM" id="Phobius"/>
    </source>
</evidence>
<dbReference type="AlphaFoldDB" id="A0A0U3HH07"/>
<sequence length="411" mass="45453">MDKDRIDIYLLMGSRVSRSLAAGFMSVIIGIYYLYIGLNIIQVGILFAIGAFINPLFSLLFSVNADKYGRKPFLLLSTSFLPISLVILLFTRYFPLLALSAALGGFGIAGGLIGGGIGAIVAPIQTAILAEKTKKEELTKIYSLFTTISTYSGAAGAVLAGINDYRILFLLGILLSALSFIFVIPVSEKKSSDLKEKPVEINTNSKNSRNGDNNRNRDIIKKFTYTGLFNGLSQGLIVPFIPIVFEKFYNLPQAEIGYIVSLSGIVSASLILLTPKLNERLGFVRLIIYTRLVSTILTLVFPFLRYDLLAALDYTIFTSFRAISLPAQQALMMSLVSSNRRATTSGTNQTARLLSLASSTLLSGFLLSLSVIFPFTLAFFTNSFNLWLYYKFFWNVPEAREKKRIDRLNVE</sequence>
<evidence type="ECO:0000259" key="2">
    <source>
        <dbReference type="PROSITE" id="PS50850"/>
    </source>
</evidence>
<dbReference type="STRING" id="1435377.SUSAZ_08515"/>
<feature type="transmembrane region" description="Helical" evidence="1">
    <location>
        <begin position="356"/>
        <end position="380"/>
    </location>
</feature>
<accession>A0A0U3HH07</accession>
<keyword evidence="1" id="KW-0472">Membrane</keyword>
<evidence type="ECO:0000313" key="4">
    <source>
        <dbReference type="EMBL" id="ALU30782.1"/>
    </source>
</evidence>
<feature type="transmembrane region" description="Helical" evidence="1">
    <location>
        <begin position="20"/>
        <end position="38"/>
    </location>
</feature>
<dbReference type="GeneID" id="14552281"/>
<dbReference type="SUPFAM" id="SSF103473">
    <property type="entry name" value="MFS general substrate transporter"/>
    <property type="match status" value="1"/>
</dbReference>
<dbReference type="InterPro" id="IPR020846">
    <property type="entry name" value="MFS_dom"/>
</dbReference>